<dbReference type="GeneID" id="28974923"/>
<proteinExistence type="predicted"/>
<dbReference type="AlphaFoldDB" id="A0A194S0L0"/>
<evidence type="ECO:0000256" key="3">
    <source>
        <dbReference type="SAM" id="Phobius"/>
    </source>
</evidence>
<dbReference type="RefSeq" id="XP_018270312.1">
    <property type="nucleotide sequence ID" value="XM_018414475.1"/>
</dbReference>
<dbReference type="EMBL" id="KQ474080">
    <property type="protein sequence ID" value="KPV74263.1"/>
    <property type="molecule type" value="Genomic_DNA"/>
</dbReference>
<organism evidence="5 6">
    <name type="scientific">Rhodotorula graminis (strain WP1)</name>
    <dbReference type="NCBI Taxonomy" id="578459"/>
    <lineage>
        <taxon>Eukaryota</taxon>
        <taxon>Fungi</taxon>
        <taxon>Dikarya</taxon>
        <taxon>Basidiomycota</taxon>
        <taxon>Pucciniomycotina</taxon>
        <taxon>Microbotryomycetes</taxon>
        <taxon>Sporidiobolales</taxon>
        <taxon>Sporidiobolaceae</taxon>
        <taxon>Rhodotorula</taxon>
    </lineage>
</organism>
<protein>
    <recommendedName>
        <fullName evidence="4">Alpha/beta hydrolase fold-3 domain-containing protein</fullName>
    </recommendedName>
</protein>
<evidence type="ECO:0000256" key="2">
    <source>
        <dbReference type="SAM" id="MobiDB-lite"/>
    </source>
</evidence>
<feature type="transmembrane region" description="Helical" evidence="3">
    <location>
        <begin position="29"/>
        <end position="50"/>
    </location>
</feature>
<dbReference type="OMA" id="GAHDWIL"/>
<evidence type="ECO:0000256" key="1">
    <source>
        <dbReference type="ARBA" id="ARBA00022801"/>
    </source>
</evidence>
<sequence>MAAPAQQDRKIRLDLVRAAPDQALTLRRVLHFLAVVLPHMFIILPVRVILAHTVLRWRSRSVRVLGRPALADFVVKLAQFILSRLHVAQSRIIFNRDRSYNLVHGGPYFKGARDWVTKVEVNGTAGRWIALPGTRRAEDQVVLYFIHGGGFVLDTGSNAQDILLHAMKALNLKQSVQASVFCLDYRLAPEYKYPSQLIETLAGYHYLVNTLGISEDKIVVGGDSAGGNLATAFLLHLARPAKEIYVPEELGPTPGRPGGALIISPFVNLASRSASSFANTPHDFIELGGGFRAACDYLGVTPPPSYRFPEPSLNPLYQFKFPRAHPPVDGEKLHTLHGWAHCEGIELFRSPYVNPVVQRDASWWKEAMPGGGKTVVTWGGKEIFADDDDEFFQRLQKAGVAPTKVFKKFGAHDWILHDWSVPTVWRTKATGPESKFNFGLDAIVRLLSQVAADAAAAPPRASRHSADKKQGKAEQKVSKKGASAIEKAAPVGDEAHESYAQVAEHEEDAQAPVVAKGEGDVLHVGGSIEGSGVLVEKPAKRSV</sequence>
<evidence type="ECO:0000313" key="6">
    <source>
        <dbReference type="Proteomes" id="UP000053890"/>
    </source>
</evidence>
<keyword evidence="3" id="KW-0472">Membrane</keyword>
<dbReference type="Gene3D" id="3.40.50.1820">
    <property type="entry name" value="alpha/beta hydrolase"/>
    <property type="match status" value="1"/>
</dbReference>
<accession>A0A194S0L0</accession>
<dbReference type="STRING" id="578459.A0A194S0L0"/>
<dbReference type="Proteomes" id="UP000053890">
    <property type="component" value="Unassembled WGS sequence"/>
</dbReference>
<name>A0A194S0L0_RHOGW</name>
<dbReference type="PANTHER" id="PTHR48081">
    <property type="entry name" value="AB HYDROLASE SUPERFAMILY PROTEIN C4A8.06C"/>
    <property type="match status" value="1"/>
</dbReference>
<dbReference type="PANTHER" id="PTHR48081:SF8">
    <property type="entry name" value="ALPHA_BETA HYDROLASE FOLD-3 DOMAIN-CONTAINING PROTEIN-RELATED"/>
    <property type="match status" value="1"/>
</dbReference>
<feature type="compositionally biased region" description="Basic and acidic residues" evidence="2">
    <location>
        <begin position="464"/>
        <end position="477"/>
    </location>
</feature>
<dbReference type="InterPro" id="IPR013094">
    <property type="entry name" value="AB_hydrolase_3"/>
</dbReference>
<reference evidence="5 6" key="1">
    <citation type="journal article" date="2015" name="Front. Microbiol.">
        <title>Genome sequence of the plant growth promoting endophytic yeast Rhodotorula graminis WP1.</title>
        <authorList>
            <person name="Firrincieli A."/>
            <person name="Otillar R."/>
            <person name="Salamov A."/>
            <person name="Schmutz J."/>
            <person name="Khan Z."/>
            <person name="Redman R.S."/>
            <person name="Fleck N.D."/>
            <person name="Lindquist E."/>
            <person name="Grigoriev I.V."/>
            <person name="Doty S.L."/>
        </authorList>
    </citation>
    <scope>NUCLEOTIDE SEQUENCE [LARGE SCALE GENOMIC DNA]</scope>
    <source>
        <strain evidence="5 6">WP1</strain>
    </source>
</reference>
<feature type="region of interest" description="Disordered" evidence="2">
    <location>
        <begin position="455"/>
        <end position="518"/>
    </location>
</feature>
<dbReference type="InterPro" id="IPR029058">
    <property type="entry name" value="AB_hydrolase_fold"/>
</dbReference>
<keyword evidence="1" id="KW-0378">Hydrolase</keyword>
<keyword evidence="6" id="KW-1185">Reference proteome</keyword>
<dbReference type="OrthoDB" id="2152029at2759"/>
<dbReference type="SUPFAM" id="SSF53474">
    <property type="entry name" value="alpha/beta-Hydrolases"/>
    <property type="match status" value="1"/>
</dbReference>
<evidence type="ECO:0000313" key="5">
    <source>
        <dbReference type="EMBL" id="KPV74263.1"/>
    </source>
</evidence>
<keyword evidence="3" id="KW-0812">Transmembrane</keyword>
<dbReference type="GO" id="GO:0016787">
    <property type="term" value="F:hydrolase activity"/>
    <property type="evidence" value="ECO:0007669"/>
    <property type="project" value="UniProtKB-KW"/>
</dbReference>
<keyword evidence="3" id="KW-1133">Transmembrane helix</keyword>
<gene>
    <name evidence="5" type="ORF">RHOBADRAFT_44748</name>
</gene>
<evidence type="ECO:0000259" key="4">
    <source>
        <dbReference type="Pfam" id="PF07859"/>
    </source>
</evidence>
<dbReference type="Pfam" id="PF07859">
    <property type="entry name" value="Abhydrolase_3"/>
    <property type="match status" value="1"/>
</dbReference>
<feature type="domain" description="Alpha/beta hydrolase fold-3" evidence="4">
    <location>
        <begin position="144"/>
        <end position="277"/>
    </location>
</feature>
<dbReference type="InterPro" id="IPR050300">
    <property type="entry name" value="GDXG_lipolytic_enzyme"/>
</dbReference>